<dbReference type="PANTHER" id="PTHR42993:SF1">
    <property type="entry name" value="MAOC-LIKE DEHYDRATASE DOMAIN-CONTAINING PROTEIN"/>
    <property type="match status" value="1"/>
</dbReference>
<dbReference type="PANTHER" id="PTHR42993">
    <property type="entry name" value="MAOC-LIKE DEHYDRATASE DOMAIN-CONTAINING PROTEIN"/>
    <property type="match status" value="1"/>
</dbReference>
<dbReference type="InterPro" id="IPR002539">
    <property type="entry name" value="MaoC-like_dom"/>
</dbReference>
<dbReference type="EMBL" id="BAABGN010000001">
    <property type="protein sequence ID" value="GAA4415976.1"/>
    <property type="molecule type" value="Genomic_DNA"/>
</dbReference>
<dbReference type="InterPro" id="IPR029069">
    <property type="entry name" value="HotDog_dom_sf"/>
</dbReference>
<dbReference type="SUPFAM" id="SSF54637">
    <property type="entry name" value="Thioesterase/thiol ester dehydrase-isomerase"/>
    <property type="match status" value="1"/>
</dbReference>
<gene>
    <name evidence="3" type="primary">htdZ_1</name>
    <name evidence="3" type="ORF">GCM10023169_02810</name>
</gene>
<proteinExistence type="inferred from homology"/>
<name>A0ABP8KU03_9MICO</name>
<organism evidence="3 4">
    <name type="scientific">Georgenia halophila</name>
    <dbReference type="NCBI Taxonomy" id="620889"/>
    <lineage>
        <taxon>Bacteria</taxon>
        <taxon>Bacillati</taxon>
        <taxon>Actinomycetota</taxon>
        <taxon>Actinomycetes</taxon>
        <taxon>Micrococcales</taxon>
        <taxon>Bogoriellaceae</taxon>
        <taxon>Georgenia</taxon>
    </lineage>
</organism>
<evidence type="ECO:0000256" key="1">
    <source>
        <dbReference type="ARBA" id="ARBA00005254"/>
    </source>
</evidence>
<evidence type="ECO:0000313" key="3">
    <source>
        <dbReference type="EMBL" id="GAA4415976.1"/>
    </source>
</evidence>
<dbReference type="Pfam" id="PF01575">
    <property type="entry name" value="MaoC_dehydratas"/>
    <property type="match status" value="1"/>
</dbReference>
<evidence type="ECO:0000259" key="2">
    <source>
        <dbReference type="Pfam" id="PF01575"/>
    </source>
</evidence>
<keyword evidence="4" id="KW-1185">Reference proteome</keyword>
<dbReference type="RefSeq" id="WP_345214704.1">
    <property type="nucleotide sequence ID" value="NZ_BAABGN010000001.1"/>
</dbReference>
<dbReference type="Proteomes" id="UP001500622">
    <property type="component" value="Unassembled WGS sequence"/>
</dbReference>
<dbReference type="InterPro" id="IPR039375">
    <property type="entry name" value="NodN-like"/>
</dbReference>
<accession>A0ABP8KU03</accession>
<reference evidence="4" key="1">
    <citation type="journal article" date="2019" name="Int. J. Syst. Evol. Microbiol.">
        <title>The Global Catalogue of Microorganisms (GCM) 10K type strain sequencing project: providing services to taxonomists for standard genome sequencing and annotation.</title>
        <authorList>
            <consortium name="The Broad Institute Genomics Platform"/>
            <consortium name="The Broad Institute Genome Sequencing Center for Infectious Disease"/>
            <person name="Wu L."/>
            <person name="Ma J."/>
        </authorList>
    </citation>
    <scope>NUCLEOTIDE SEQUENCE [LARGE SCALE GENOMIC DNA]</scope>
    <source>
        <strain evidence="4">JCM 17810</strain>
    </source>
</reference>
<evidence type="ECO:0000313" key="4">
    <source>
        <dbReference type="Proteomes" id="UP001500622"/>
    </source>
</evidence>
<comment type="similarity">
    <text evidence="1">Belongs to the enoyl-CoA hydratase/isomerase family.</text>
</comment>
<dbReference type="CDD" id="cd03450">
    <property type="entry name" value="NodN"/>
    <property type="match status" value="1"/>
</dbReference>
<dbReference type="Gene3D" id="3.10.129.10">
    <property type="entry name" value="Hotdog Thioesterase"/>
    <property type="match status" value="1"/>
</dbReference>
<sequence>MTDSAVLTAPVSQVGTLEGAAFGPSSWREIGQDDVDVFARLTGDDNPIHVDADAAARSPYGTRIAHGLLTLSFVVPMLREVFSVTGASTGIVYGLNRVRFPAAVPAGARVRIRGQVAEVTEVSGGWQAVLSLTYEVEGNEKPACVAEFVLRYYS</sequence>
<protein>
    <submittedName>
        <fullName evidence="3">3-hydroxyacyl-thioester dehydratase HtdZ</fullName>
    </submittedName>
</protein>
<feature type="domain" description="MaoC-like" evidence="2">
    <location>
        <begin position="19"/>
        <end position="122"/>
    </location>
</feature>
<comment type="caution">
    <text evidence="3">The sequence shown here is derived from an EMBL/GenBank/DDBJ whole genome shotgun (WGS) entry which is preliminary data.</text>
</comment>